<evidence type="ECO:0000313" key="11">
    <source>
        <dbReference type="Proteomes" id="UP000281813"/>
    </source>
</evidence>
<keyword evidence="7 9" id="KW-0811">Translocation</keyword>
<feature type="transmembrane region" description="Helical" evidence="9">
    <location>
        <begin position="12"/>
        <end position="31"/>
    </location>
</feature>
<protein>
    <recommendedName>
        <fullName evidence="9">Sec-independent protein translocase protein TatA</fullName>
    </recommendedName>
</protein>
<keyword evidence="8 9" id="KW-0472">Membrane</keyword>
<evidence type="ECO:0000256" key="7">
    <source>
        <dbReference type="ARBA" id="ARBA00023010"/>
    </source>
</evidence>
<keyword evidence="4 9" id="KW-0812">Transmembrane</keyword>
<dbReference type="InterPro" id="IPR006312">
    <property type="entry name" value="TatA/E"/>
</dbReference>
<evidence type="ECO:0000256" key="8">
    <source>
        <dbReference type="ARBA" id="ARBA00023136"/>
    </source>
</evidence>
<comment type="subunit">
    <text evidence="9">Forms a complex with TatC.</text>
</comment>
<dbReference type="PRINTS" id="PR01506">
    <property type="entry name" value="TATBPROTEIN"/>
</dbReference>
<dbReference type="Proteomes" id="UP000281813">
    <property type="component" value="Unassembled WGS sequence"/>
</dbReference>
<evidence type="ECO:0000256" key="4">
    <source>
        <dbReference type="ARBA" id="ARBA00022692"/>
    </source>
</evidence>
<dbReference type="Gene3D" id="1.20.5.3310">
    <property type="match status" value="1"/>
</dbReference>
<dbReference type="InterPro" id="IPR003369">
    <property type="entry name" value="TatA/B/E"/>
</dbReference>
<dbReference type="EMBL" id="RBZO01000001">
    <property type="protein sequence ID" value="RKQ18623.1"/>
    <property type="molecule type" value="Genomic_DNA"/>
</dbReference>
<dbReference type="OrthoDB" id="9800908at2"/>
<evidence type="ECO:0000313" key="10">
    <source>
        <dbReference type="EMBL" id="RKQ18623.1"/>
    </source>
</evidence>
<keyword evidence="2 9" id="KW-0813">Transport</keyword>
<dbReference type="NCBIfam" id="TIGR01411">
    <property type="entry name" value="tatAE"/>
    <property type="match status" value="1"/>
</dbReference>
<dbReference type="HAMAP" id="MF_00236">
    <property type="entry name" value="TatA_E"/>
    <property type="match status" value="1"/>
</dbReference>
<dbReference type="Pfam" id="PF02416">
    <property type="entry name" value="TatA_B_E"/>
    <property type="match status" value="1"/>
</dbReference>
<dbReference type="GO" id="GO:0008320">
    <property type="term" value="F:protein transmembrane transporter activity"/>
    <property type="evidence" value="ECO:0007669"/>
    <property type="project" value="UniProtKB-UniRule"/>
</dbReference>
<accession>A0A494Z7Q2</accession>
<keyword evidence="6 9" id="KW-1133">Transmembrane helix</keyword>
<proteinExistence type="inferred from homology"/>
<organism evidence="10 11">
    <name type="scientific">Oceanobacillus bengalensis</name>
    <dbReference type="NCBI Taxonomy" id="1435466"/>
    <lineage>
        <taxon>Bacteria</taxon>
        <taxon>Bacillati</taxon>
        <taxon>Bacillota</taxon>
        <taxon>Bacilli</taxon>
        <taxon>Bacillales</taxon>
        <taxon>Bacillaceae</taxon>
        <taxon>Oceanobacillus</taxon>
    </lineage>
</organism>
<sequence>MYKRRENKVATIGIPGLVLILIIALVIFGPAKLPQLGRAVGQTLKEFKTSTKGIVDDVTDEFTFDEQEEGKKKG</sequence>
<evidence type="ECO:0000256" key="6">
    <source>
        <dbReference type="ARBA" id="ARBA00022989"/>
    </source>
</evidence>
<comment type="subcellular location">
    <subcellularLocation>
        <location evidence="1 9">Cell membrane</location>
        <topology evidence="1 9">Single-pass membrane protein</topology>
    </subcellularLocation>
</comment>
<evidence type="ECO:0000256" key="2">
    <source>
        <dbReference type="ARBA" id="ARBA00022448"/>
    </source>
</evidence>
<comment type="similarity">
    <text evidence="9">Belongs to the TatA/E family.</text>
</comment>
<dbReference type="NCBIfam" id="NF011430">
    <property type="entry name" value="PRK14861.1"/>
    <property type="match status" value="1"/>
</dbReference>
<evidence type="ECO:0000256" key="1">
    <source>
        <dbReference type="ARBA" id="ARBA00004162"/>
    </source>
</evidence>
<evidence type="ECO:0000256" key="5">
    <source>
        <dbReference type="ARBA" id="ARBA00022927"/>
    </source>
</evidence>
<gene>
    <name evidence="9" type="primary">tatA</name>
    <name evidence="10" type="ORF">D8M05_00465</name>
</gene>
<dbReference type="GO" id="GO:0043953">
    <property type="term" value="P:protein transport by the Tat complex"/>
    <property type="evidence" value="ECO:0007669"/>
    <property type="project" value="UniProtKB-UniRule"/>
</dbReference>
<keyword evidence="5 9" id="KW-0653">Protein transport</keyword>
<dbReference type="AlphaFoldDB" id="A0A494Z7Q2"/>
<reference evidence="10 11" key="1">
    <citation type="journal article" date="2015" name="Antonie Van Leeuwenhoek">
        <title>Oceanobacillus bengalensis sp. nov., a bacterium isolated from seawater of the Bay of Bengal.</title>
        <authorList>
            <person name="Yongchang O."/>
            <person name="Xiang W."/>
            <person name="Wang G."/>
        </authorList>
    </citation>
    <scope>NUCLEOTIDE SEQUENCE [LARGE SCALE GENOMIC DNA]</scope>
    <source>
        <strain evidence="10 11">MCCC 1K00260</strain>
    </source>
</reference>
<keyword evidence="11" id="KW-1185">Reference proteome</keyword>
<evidence type="ECO:0000256" key="9">
    <source>
        <dbReference type="HAMAP-Rule" id="MF_00236"/>
    </source>
</evidence>
<comment type="function">
    <text evidence="9">Part of the twin-arginine translocation (Tat) system that transports large folded proteins containing a characteristic twin-arginine motif in their signal peptide across membranes. TatA could form the protein-conducting channel of the Tat system.</text>
</comment>
<evidence type="ECO:0000256" key="3">
    <source>
        <dbReference type="ARBA" id="ARBA00022475"/>
    </source>
</evidence>
<dbReference type="PANTHER" id="PTHR42982">
    <property type="entry name" value="SEC-INDEPENDENT PROTEIN TRANSLOCASE PROTEIN TATA"/>
    <property type="match status" value="1"/>
</dbReference>
<name>A0A494Z7Q2_9BACI</name>
<keyword evidence="3 9" id="KW-1003">Cell membrane</keyword>
<dbReference type="GO" id="GO:0033281">
    <property type="term" value="C:TAT protein transport complex"/>
    <property type="evidence" value="ECO:0007669"/>
    <property type="project" value="UniProtKB-UniRule"/>
</dbReference>
<comment type="caution">
    <text evidence="10">The sequence shown here is derived from an EMBL/GenBank/DDBJ whole genome shotgun (WGS) entry which is preliminary data.</text>
</comment>
<dbReference type="PANTHER" id="PTHR42982:SF1">
    <property type="entry name" value="SEC-INDEPENDENT PROTEIN TRANSLOCASE PROTEIN TATA"/>
    <property type="match status" value="1"/>
</dbReference>